<evidence type="ECO:0000259" key="6">
    <source>
        <dbReference type="Pfam" id="PF25877"/>
    </source>
</evidence>
<dbReference type="Pfam" id="PF12796">
    <property type="entry name" value="Ank_2"/>
    <property type="match status" value="1"/>
</dbReference>
<feature type="compositionally biased region" description="Acidic residues" evidence="5">
    <location>
        <begin position="253"/>
        <end position="263"/>
    </location>
</feature>
<dbReference type="SUPFAM" id="SSF48403">
    <property type="entry name" value="Ankyrin repeat"/>
    <property type="match status" value="1"/>
</dbReference>
<dbReference type="InterPro" id="IPR002110">
    <property type="entry name" value="Ankyrin_rpt"/>
</dbReference>
<dbReference type="InterPro" id="IPR036770">
    <property type="entry name" value="Ankyrin_rpt-contain_sf"/>
</dbReference>
<feature type="region of interest" description="Disordered" evidence="5">
    <location>
        <begin position="614"/>
        <end position="674"/>
    </location>
</feature>
<dbReference type="Pfam" id="PF25877">
    <property type="entry name" value="WHD_SOWAH"/>
    <property type="match status" value="1"/>
</dbReference>
<feature type="region of interest" description="Disordered" evidence="5">
    <location>
        <begin position="78"/>
        <end position="124"/>
    </location>
</feature>
<dbReference type="InterPro" id="IPR058889">
    <property type="entry name" value="WHD_SOWAHA-C"/>
</dbReference>
<evidence type="ECO:0000256" key="4">
    <source>
        <dbReference type="PROSITE-ProRule" id="PRU00023"/>
    </source>
</evidence>
<proteinExistence type="inferred from homology"/>
<keyword evidence="8" id="KW-1185">Reference proteome</keyword>
<feature type="region of interest" description="Disordered" evidence="5">
    <location>
        <begin position="842"/>
        <end position="886"/>
    </location>
</feature>
<evidence type="ECO:0000313" key="8">
    <source>
        <dbReference type="Proteomes" id="UP000265160"/>
    </source>
</evidence>
<reference evidence="7" key="2">
    <citation type="submission" date="2025-09" db="UniProtKB">
        <authorList>
            <consortium name="Ensembl"/>
        </authorList>
    </citation>
    <scope>IDENTIFICATION</scope>
</reference>
<sequence length="1100" mass="119678">MASEFTQDAVLVFLQSRGGTVKNSDLVLHFKNFIRDHADQDRNRELFKKFVNSVATVKQLDGVSHVILRKKFRGYVPGKGAEVGSSDPPCVPVGKNAETAAPNKPRQKPQQKEATAPAPSGETATKTILPVAGLVLTNNNSVQENLNLRQQQVHQSIQPVTAQVVSHSPQTPQLKTPSLPTPPALDQASKVGQGQRRVGFGPPPGVTPAPPHRATSPGSEVLTGQRQPEVGVHAQRAPRRAGNRPSYKTAVSQDDEEEKEEEITVTQISAGGTRPPSALLNAPGRVTPAPSSGQKSYSQGTEGQMLTPRSPTRVIPNNSNFDLRQQQAHSAPDHSVRPVSAQTVSHIPQKPQLKTPSLPTPPAPDQASKGGELRGGFGPLPGVTPASPHRETSPGPEVLTGRKQPEGDVHPQHAHRRARNRPSYKTAVSQDDEEEVIVTKGSAAGARPPSVPLSAPGRVTPAPSSVQRSYIQGTEALRRGPQPPEGGLHQEPPVPPQLTQRRLKHRQSYKTAVSYDEDDVEEVPMRRGSGGGAWPLNVPLGDTVRAMSSSSPCIIDTPAPSSVPQIYIQGAEGEKLSPHYLGLREETAGPRLELGETTRRSLPLETALHHNIQQGHQYSPLSREPKPGTNQSDGPLMSSSHSSIYSPSSAGGFHSTKWPASNSTRELGWTSSSSDLQIRAGVPVGVARIQGTVKQTKEGMSDSMMSRADTKIVPWHRSTGQLYDEQEPSARSSPLRRSTDQLNENQSSPGRVAPFYLSTGDLCDREDAVSSDDSVSSPYLRQRPGATNRMSTKQRMSLSMGADLDQILQGEAREGRGTEEARRSRLHRISSSLSLRHNLSCSSLSSCSTPPRSHSLASLDEPKGEKMNLSTEASPSSNHRDNHGRHSLVPLEPREHTWLVKAAAGNWPEIYTLFREEPSLLNKKDFISGFTVLHWIAKHGDHRVLNTLGYGIEKHSLTFDVNARSNSGHTPLHIAVMHGHKNIIRLLIKKFQANVKQRDMAGKRPWQYLSLDAPLEMFHLLAAPMQDVMSGKKGVEMANTSWEQQQKQSRHLRHHASSASRESPLTIASRTKVKRATSLAALLKHKSLIRFQANQVNSSA</sequence>
<feature type="compositionally biased region" description="Polar residues" evidence="5">
    <location>
        <begin position="166"/>
        <end position="178"/>
    </location>
</feature>
<name>A0A3P9B2R1_9CICH</name>
<feature type="compositionally biased region" description="Pro residues" evidence="5">
    <location>
        <begin position="201"/>
        <end position="211"/>
    </location>
</feature>
<feature type="region of interest" description="Disordered" evidence="5">
    <location>
        <begin position="720"/>
        <end position="802"/>
    </location>
</feature>
<feature type="compositionally biased region" description="Polar residues" evidence="5">
    <location>
        <begin position="868"/>
        <end position="877"/>
    </location>
</feature>
<dbReference type="CTD" id="345079"/>
<dbReference type="Gene3D" id="1.25.40.20">
    <property type="entry name" value="Ankyrin repeat-containing domain"/>
    <property type="match status" value="1"/>
</dbReference>
<feature type="compositionally biased region" description="Polar residues" evidence="5">
    <location>
        <begin position="289"/>
        <end position="329"/>
    </location>
</feature>
<dbReference type="KEGG" id="mze:101477978"/>
<feature type="domain" description="SOWAHA-C winged helix-turn-helix" evidence="6">
    <location>
        <begin position="4"/>
        <end position="82"/>
    </location>
</feature>
<dbReference type="PROSITE" id="PS50088">
    <property type="entry name" value="ANK_REPEAT"/>
    <property type="match status" value="1"/>
</dbReference>
<evidence type="ECO:0000256" key="5">
    <source>
        <dbReference type="SAM" id="MobiDB-lite"/>
    </source>
</evidence>
<feature type="compositionally biased region" description="Polar residues" evidence="5">
    <location>
        <begin position="788"/>
        <end position="797"/>
    </location>
</feature>
<dbReference type="Proteomes" id="UP000265160">
    <property type="component" value="Unplaced"/>
</dbReference>
<feature type="compositionally biased region" description="Polar residues" evidence="5">
    <location>
        <begin position="462"/>
        <end position="472"/>
    </location>
</feature>
<dbReference type="AlphaFoldDB" id="A0A3P9B2R1"/>
<dbReference type="GeneID" id="101477978"/>
<dbReference type="STRING" id="106582.ENSMZEP00005004200"/>
<comment type="similarity">
    <text evidence="3">Belongs to the SOWAH family.</text>
</comment>
<feature type="compositionally biased region" description="Low complexity" evidence="5">
    <location>
        <begin position="842"/>
        <end position="856"/>
    </location>
</feature>
<feature type="region of interest" description="Disordered" evidence="5">
    <location>
        <begin position="166"/>
        <end position="528"/>
    </location>
</feature>
<evidence type="ECO:0000313" key="7">
    <source>
        <dbReference type="Ensembl" id="ENSMZEP00005004200.1"/>
    </source>
</evidence>
<feature type="region of interest" description="Disordered" evidence="5">
    <location>
        <begin position="1034"/>
        <end position="1069"/>
    </location>
</feature>
<dbReference type="OrthoDB" id="60433at2759"/>
<feature type="compositionally biased region" description="Polar residues" evidence="5">
    <location>
        <begin position="729"/>
        <end position="749"/>
    </location>
</feature>
<feature type="compositionally biased region" description="Polar residues" evidence="5">
    <location>
        <begin position="1038"/>
        <end position="1047"/>
    </location>
</feature>
<protein>
    <submittedName>
        <fullName evidence="7">Serine/arginine repetitive matrix protein 2</fullName>
    </submittedName>
</protein>
<dbReference type="Ensembl" id="ENSMZET00005004376.1">
    <property type="protein sequence ID" value="ENSMZEP00005004200.1"/>
    <property type="gene ID" value="ENSMZEG00005003261.1"/>
</dbReference>
<feature type="compositionally biased region" description="Low complexity" evidence="5">
    <location>
        <begin position="638"/>
        <end position="649"/>
    </location>
</feature>
<feature type="repeat" description="ANK" evidence="4">
    <location>
        <begin position="967"/>
        <end position="990"/>
    </location>
</feature>
<dbReference type="RefSeq" id="XP_004538595.1">
    <property type="nucleotide sequence ID" value="XM_004538538.2"/>
</dbReference>
<evidence type="ECO:0000256" key="2">
    <source>
        <dbReference type="ARBA" id="ARBA00023043"/>
    </source>
</evidence>
<dbReference type="GeneTree" id="ENSGT00950000183003"/>
<feature type="compositionally biased region" description="Polar residues" evidence="5">
    <location>
        <begin position="340"/>
        <end position="357"/>
    </location>
</feature>
<feature type="compositionally biased region" description="Polar residues" evidence="5">
    <location>
        <begin position="216"/>
        <end position="226"/>
    </location>
</feature>
<keyword evidence="1" id="KW-0677">Repeat</keyword>
<feature type="compositionally biased region" description="Polar residues" evidence="5">
    <location>
        <begin position="658"/>
        <end position="674"/>
    </location>
</feature>
<dbReference type="SMART" id="SM00248">
    <property type="entry name" value="ANK"/>
    <property type="match status" value="3"/>
</dbReference>
<dbReference type="PANTHER" id="PTHR14491">
    <property type="entry name" value="SOSONDOWAH, ISOFORM G"/>
    <property type="match status" value="1"/>
</dbReference>
<keyword evidence="2 4" id="KW-0040">ANK repeat</keyword>
<reference evidence="7" key="1">
    <citation type="submission" date="2025-08" db="UniProtKB">
        <authorList>
            <consortium name="Ensembl"/>
        </authorList>
    </citation>
    <scope>IDENTIFICATION</scope>
</reference>
<evidence type="ECO:0000256" key="1">
    <source>
        <dbReference type="ARBA" id="ARBA00022737"/>
    </source>
</evidence>
<accession>A0A3P9B2R1</accession>
<dbReference type="PROSITE" id="PS50297">
    <property type="entry name" value="ANK_REP_REGION"/>
    <property type="match status" value="1"/>
</dbReference>
<evidence type="ECO:0000256" key="3">
    <source>
        <dbReference type="ARBA" id="ARBA00038122"/>
    </source>
</evidence>
<organism evidence="7 8">
    <name type="scientific">Maylandia zebra</name>
    <name type="common">zebra mbuna</name>
    <dbReference type="NCBI Taxonomy" id="106582"/>
    <lineage>
        <taxon>Eukaryota</taxon>
        <taxon>Metazoa</taxon>
        <taxon>Chordata</taxon>
        <taxon>Craniata</taxon>
        <taxon>Vertebrata</taxon>
        <taxon>Euteleostomi</taxon>
        <taxon>Actinopterygii</taxon>
        <taxon>Neopterygii</taxon>
        <taxon>Teleostei</taxon>
        <taxon>Neoteleostei</taxon>
        <taxon>Acanthomorphata</taxon>
        <taxon>Ovalentaria</taxon>
        <taxon>Cichlomorphae</taxon>
        <taxon>Cichliformes</taxon>
        <taxon>Cichlidae</taxon>
        <taxon>African cichlids</taxon>
        <taxon>Pseudocrenilabrinae</taxon>
        <taxon>Haplochromini</taxon>
        <taxon>Maylandia</taxon>
        <taxon>Maylandia zebra complex</taxon>
    </lineage>
</organism>
<feature type="compositionally biased region" description="Basic residues" evidence="5">
    <location>
        <begin position="412"/>
        <end position="422"/>
    </location>
</feature>
<dbReference type="PANTHER" id="PTHR14491:SF3">
    <property type="entry name" value="ANKYRIN REPEAT DOMAIN-CONTAINING PROTEIN SOWAHB"/>
    <property type="match status" value="1"/>
</dbReference>